<keyword evidence="1" id="KW-0812">Transmembrane</keyword>
<name>G7KTQ2_MEDTR</name>
<accession>G7KTQ2</accession>
<organism evidence="1 3">
    <name type="scientific">Medicago truncatula</name>
    <name type="common">Barrel medic</name>
    <name type="synonym">Medicago tribuloides</name>
    <dbReference type="NCBI Taxonomy" id="3880"/>
    <lineage>
        <taxon>Eukaryota</taxon>
        <taxon>Viridiplantae</taxon>
        <taxon>Streptophyta</taxon>
        <taxon>Embryophyta</taxon>
        <taxon>Tracheophyta</taxon>
        <taxon>Spermatophyta</taxon>
        <taxon>Magnoliopsida</taxon>
        <taxon>eudicotyledons</taxon>
        <taxon>Gunneridae</taxon>
        <taxon>Pentapetalae</taxon>
        <taxon>rosids</taxon>
        <taxon>fabids</taxon>
        <taxon>Fabales</taxon>
        <taxon>Fabaceae</taxon>
        <taxon>Papilionoideae</taxon>
        <taxon>50 kb inversion clade</taxon>
        <taxon>NPAAA clade</taxon>
        <taxon>Hologalegina</taxon>
        <taxon>IRL clade</taxon>
        <taxon>Trifolieae</taxon>
        <taxon>Medicago</taxon>
    </lineage>
</organism>
<dbReference type="AlphaFoldDB" id="G7KTQ2"/>
<keyword evidence="1" id="KW-0472">Membrane</keyword>
<sequence>MHVWISDEIVRIRTSDYDFVTYQIVDHVEITTVHLDHHQSHCIFKYAAKVVNSFIFIYLISMATIDIA</sequence>
<dbReference type="EnsemblPlants" id="AES82232">
    <property type="protein sequence ID" value="AES82232"/>
    <property type="gene ID" value="MTR_7g110010"/>
</dbReference>
<reference evidence="1 3" key="1">
    <citation type="journal article" date="2011" name="Nature">
        <title>The Medicago genome provides insight into the evolution of rhizobial symbioses.</title>
        <authorList>
            <person name="Young N.D."/>
            <person name="Debelle F."/>
            <person name="Oldroyd G.E."/>
            <person name="Geurts R."/>
            <person name="Cannon S.B."/>
            <person name="Udvardi M.K."/>
            <person name="Benedito V.A."/>
            <person name="Mayer K.F."/>
            <person name="Gouzy J."/>
            <person name="Schoof H."/>
            <person name="Van de Peer Y."/>
            <person name="Proost S."/>
            <person name="Cook D.R."/>
            <person name="Meyers B.C."/>
            <person name="Spannagl M."/>
            <person name="Cheung F."/>
            <person name="De Mita S."/>
            <person name="Krishnakumar V."/>
            <person name="Gundlach H."/>
            <person name="Zhou S."/>
            <person name="Mudge J."/>
            <person name="Bharti A.K."/>
            <person name="Murray J.D."/>
            <person name="Naoumkina M.A."/>
            <person name="Rosen B."/>
            <person name="Silverstein K.A."/>
            <person name="Tang H."/>
            <person name="Rombauts S."/>
            <person name="Zhao P.X."/>
            <person name="Zhou P."/>
            <person name="Barbe V."/>
            <person name="Bardou P."/>
            <person name="Bechner M."/>
            <person name="Bellec A."/>
            <person name="Berger A."/>
            <person name="Berges H."/>
            <person name="Bidwell S."/>
            <person name="Bisseling T."/>
            <person name="Choisne N."/>
            <person name="Couloux A."/>
            <person name="Denny R."/>
            <person name="Deshpande S."/>
            <person name="Dai X."/>
            <person name="Doyle J.J."/>
            <person name="Dudez A.M."/>
            <person name="Farmer A.D."/>
            <person name="Fouteau S."/>
            <person name="Franken C."/>
            <person name="Gibelin C."/>
            <person name="Gish J."/>
            <person name="Goldstein S."/>
            <person name="Gonzalez A.J."/>
            <person name="Green P.J."/>
            <person name="Hallab A."/>
            <person name="Hartog M."/>
            <person name="Hua A."/>
            <person name="Humphray S.J."/>
            <person name="Jeong D.H."/>
            <person name="Jing Y."/>
            <person name="Jocker A."/>
            <person name="Kenton S.M."/>
            <person name="Kim D.J."/>
            <person name="Klee K."/>
            <person name="Lai H."/>
            <person name="Lang C."/>
            <person name="Lin S."/>
            <person name="Macmil S.L."/>
            <person name="Magdelenat G."/>
            <person name="Matthews L."/>
            <person name="McCorrison J."/>
            <person name="Monaghan E.L."/>
            <person name="Mun J.H."/>
            <person name="Najar F.Z."/>
            <person name="Nicholson C."/>
            <person name="Noirot C."/>
            <person name="O'Bleness M."/>
            <person name="Paule C.R."/>
            <person name="Poulain J."/>
            <person name="Prion F."/>
            <person name="Qin B."/>
            <person name="Qu C."/>
            <person name="Retzel E.F."/>
            <person name="Riddle C."/>
            <person name="Sallet E."/>
            <person name="Samain S."/>
            <person name="Samson N."/>
            <person name="Sanders I."/>
            <person name="Saurat O."/>
            <person name="Scarpelli C."/>
            <person name="Schiex T."/>
            <person name="Segurens B."/>
            <person name="Severin A.J."/>
            <person name="Sherrier D.J."/>
            <person name="Shi R."/>
            <person name="Sims S."/>
            <person name="Singer S.R."/>
            <person name="Sinharoy S."/>
            <person name="Sterck L."/>
            <person name="Viollet A."/>
            <person name="Wang B.B."/>
            <person name="Wang K."/>
            <person name="Wang M."/>
            <person name="Wang X."/>
            <person name="Warfsmann J."/>
            <person name="Weissenbach J."/>
            <person name="White D.D."/>
            <person name="White J.D."/>
            <person name="Wiley G.B."/>
            <person name="Wincker P."/>
            <person name="Xing Y."/>
            <person name="Yang L."/>
            <person name="Yao Z."/>
            <person name="Ying F."/>
            <person name="Zhai J."/>
            <person name="Zhou L."/>
            <person name="Zuber A."/>
            <person name="Denarie J."/>
            <person name="Dixon R.A."/>
            <person name="May G.D."/>
            <person name="Schwartz D.C."/>
            <person name="Rogers J."/>
            <person name="Quetier F."/>
            <person name="Town C.D."/>
            <person name="Roe B.A."/>
        </authorList>
    </citation>
    <scope>NUCLEOTIDE SEQUENCE [LARGE SCALE GENOMIC DNA]</scope>
    <source>
        <strain evidence="1">A17</strain>
        <strain evidence="2 3">cv. Jemalong A17</strain>
    </source>
</reference>
<gene>
    <name evidence="1" type="ordered locus">MTR_7g110010</name>
</gene>
<evidence type="ECO:0000313" key="2">
    <source>
        <dbReference type="EnsemblPlants" id="AES82232"/>
    </source>
</evidence>
<dbReference type="EMBL" id="CM001223">
    <property type="protein sequence ID" value="AES82232.1"/>
    <property type="molecule type" value="Genomic_DNA"/>
</dbReference>
<dbReference type="Proteomes" id="UP000002051">
    <property type="component" value="Unassembled WGS sequence"/>
</dbReference>
<evidence type="ECO:0000313" key="1">
    <source>
        <dbReference type="EMBL" id="AES82232.1"/>
    </source>
</evidence>
<reference evidence="1 3" key="2">
    <citation type="journal article" date="2014" name="BMC Genomics">
        <title>An improved genome release (version Mt4.0) for the model legume Medicago truncatula.</title>
        <authorList>
            <person name="Tang H."/>
            <person name="Krishnakumar V."/>
            <person name="Bidwell S."/>
            <person name="Rosen B."/>
            <person name="Chan A."/>
            <person name="Zhou S."/>
            <person name="Gentzbittel L."/>
            <person name="Childs K.L."/>
            <person name="Yandell M."/>
            <person name="Gundlach H."/>
            <person name="Mayer K.F."/>
            <person name="Schwartz D.C."/>
            <person name="Town C.D."/>
        </authorList>
    </citation>
    <scope>GENOME REANNOTATION</scope>
    <source>
        <strain evidence="2 3">cv. Jemalong A17</strain>
    </source>
</reference>
<proteinExistence type="predicted"/>
<dbReference type="PaxDb" id="3880-AES82232"/>
<dbReference type="HOGENOM" id="CLU_2797840_0_0_1"/>
<evidence type="ECO:0000313" key="3">
    <source>
        <dbReference type="Proteomes" id="UP000002051"/>
    </source>
</evidence>
<reference evidence="2" key="3">
    <citation type="submission" date="2015-04" db="UniProtKB">
        <authorList>
            <consortium name="EnsemblPlants"/>
        </authorList>
    </citation>
    <scope>IDENTIFICATION</scope>
    <source>
        <strain evidence="2">cv. Jemalong A17</strain>
    </source>
</reference>
<keyword evidence="3" id="KW-1185">Reference proteome</keyword>
<protein>
    <submittedName>
        <fullName evidence="1">Transmembrane protein, putative</fullName>
    </submittedName>
</protein>